<feature type="non-terminal residue" evidence="1">
    <location>
        <position position="1"/>
    </location>
</feature>
<evidence type="ECO:0000313" key="1">
    <source>
        <dbReference type="EMBL" id="CAG8841422.1"/>
    </source>
</evidence>
<accession>A0ACA9SKV1</accession>
<comment type="caution">
    <text evidence="1">The sequence shown here is derived from an EMBL/GenBank/DDBJ whole genome shotgun (WGS) entry which is preliminary data.</text>
</comment>
<name>A0ACA9SKV1_9GLOM</name>
<keyword evidence="2" id="KW-1185">Reference proteome</keyword>
<reference evidence="1" key="1">
    <citation type="submission" date="2021-06" db="EMBL/GenBank/DDBJ databases">
        <authorList>
            <person name="Kallberg Y."/>
            <person name="Tangrot J."/>
            <person name="Rosling A."/>
        </authorList>
    </citation>
    <scope>NUCLEOTIDE SEQUENCE</scope>
    <source>
        <strain evidence="1">MA461A</strain>
    </source>
</reference>
<gene>
    <name evidence="1" type="ORF">RPERSI_LOCUS31868</name>
</gene>
<dbReference type="EMBL" id="CAJVQC010130260">
    <property type="protein sequence ID" value="CAG8841422.1"/>
    <property type="molecule type" value="Genomic_DNA"/>
</dbReference>
<dbReference type="Proteomes" id="UP000789920">
    <property type="component" value="Unassembled WGS sequence"/>
</dbReference>
<feature type="non-terminal residue" evidence="1">
    <location>
        <position position="128"/>
    </location>
</feature>
<sequence>KELYRRQFQDSSMTTLPNCNKPLQESNMASLPCCNKQVSTINCYLNFSQVQVPNMNDYLLKASESQLPVTAFHNVNTPFYNKEWSLSLNINCHLNSLQGPALNRYQYDQDYQTIASVPQLQNLPVTTP</sequence>
<evidence type="ECO:0000313" key="2">
    <source>
        <dbReference type="Proteomes" id="UP000789920"/>
    </source>
</evidence>
<proteinExistence type="predicted"/>
<organism evidence="1 2">
    <name type="scientific">Racocetra persica</name>
    <dbReference type="NCBI Taxonomy" id="160502"/>
    <lineage>
        <taxon>Eukaryota</taxon>
        <taxon>Fungi</taxon>
        <taxon>Fungi incertae sedis</taxon>
        <taxon>Mucoromycota</taxon>
        <taxon>Glomeromycotina</taxon>
        <taxon>Glomeromycetes</taxon>
        <taxon>Diversisporales</taxon>
        <taxon>Gigasporaceae</taxon>
        <taxon>Racocetra</taxon>
    </lineage>
</organism>
<protein>
    <submittedName>
        <fullName evidence="1">19825_t:CDS:1</fullName>
    </submittedName>
</protein>